<keyword evidence="2" id="KW-1185">Reference proteome</keyword>
<proteinExistence type="predicted"/>
<dbReference type="AlphaFoldDB" id="G9EN76"/>
<evidence type="ECO:0000313" key="1">
    <source>
        <dbReference type="EMBL" id="EHL31237.1"/>
    </source>
</evidence>
<sequence>MKNCRVRSKKRESKTLFGALSLSSQAFYWKQAERGNSKIFIQFLHQLHKAK</sequence>
<dbReference type="EMBL" id="JH413817">
    <property type="protein sequence ID" value="EHL31237.1"/>
    <property type="molecule type" value="Genomic_DNA"/>
</dbReference>
<dbReference type="STRING" id="658187.LDG_6698"/>
<protein>
    <submittedName>
        <fullName evidence="1">Uncharacterized protein</fullName>
    </submittedName>
</protein>
<dbReference type="InParanoid" id="G9EN76"/>
<dbReference type="HOGENOM" id="CLU_3100307_0_0_6"/>
<accession>G9EN76</accession>
<name>G9EN76_9GAMM</name>
<gene>
    <name evidence="1" type="ORF">LDG_6698</name>
</gene>
<reference evidence="1 2" key="1">
    <citation type="journal article" date="2011" name="BMC Genomics">
        <title>Insight into cross-talk between intra-amoebal pathogens.</title>
        <authorList>
            <person name="Gimenez G."/>
            <person name="Bertelli C."/>
            <person name="Moliner C."/>
            <person name="Robert C."/>
            <person name="Raoult D."/>
            <person name="Fournier P.E."/>
            <person name="Greub G."/>
        </authorList>
    </citation>
    <scope>NUCLEOTIDE SEQUENCE [LARGE SCALE GENOMIC DNA]</scope>
    <source>
        <strain evidence="1 2">LLAP12</strain>
    </source>
</reference>
<dbReference type="Proteomes" id="UP000002770">
    <property type="component" value="Unassembled WGS sequence"/>
</dbReference>
<evidence type="ECO:0000313" key="2">
    <source>
        <dbReference type="Proteomes" id="UP000002770"/>
    </source>
</evidence>
<organism evidence="1 2">
    <name type="scientific">Legionella drancourtii LLAP12</name>
    <dbReference type="NCBI Taxonomy" id="658187"/>
    <lineage>
        <taxon>Bacteria</taxon>
        <taxon>Pseudomonadati</taxon>
        <taxon>Pseudomonadota</taxon>
        <taxon>Gammaproteobacteria</taxon>
        <taxon>Legionellales</taxon>
        <taxon>Legionellaceae</taxon>
        <taxon>Legionella</taxon>
    </lineage>
</organism>